<comment type="caution">
    <text evidence="4">Lacks conserved residue(s) required for the propagation of feature annotation.</text>
</comment>
<feature type="binding site" evidence="4">
    <location>
        <begin position="101"/>
        <end position="106"/>
    </location>
    <ligand>
        <name>acetyl-CoA</name>
        <dbReference type="ChEBI" id="CHEBI:57288"/>
    </ligand>
</feature>
<evidence type="ECO:0000256" key="1">
    <source>
        <dbReference type="ARBA" id="ARBA00009213"/>
    </source>
</evidence>
<evidence type="ECO:0000313" key="7">
    <source>
        <dbReference type="Proteomes" id="UP001164693"/>
    </source>
</evidence>
<dbReference type="NCBIfam" id="NF002367">
    <property type="entry name" value="PRK01346.1-4"/>
    <property type="match status" value="1"/>
</dbReference>
<name>A0ABY7JY84_9ACTN</name>
<feature type="domain" description="N-acetyltransferase" evidence="5">
    <location>
        <begin position="3"/>
        <end position="160"/>
    </location>
</feature>
<sequence length="411" mass="44649">MDIRIRRARVEEFPAVAELDGASFGFHYSAQELADAALDIDPARIMVAVDGESGCAHQRVPGRRGSIVAVSAEVPLQLAVPGGDLPAMGITWVSVEITHRRRGILRALIEHQLRAHAEQGYAATVLGASEAGIYGRFGFGVASSVRRASIDRLRGHLAVPVDAGAVRRLSTDRARDVLPELYERWRATTPGALGRDERRWQFLLLDREYQRRGASGLFHLVHPDGYVSYRIKPDWGDGDPRHECQLVDYVPVTAEAHAALWQTLLGMDLVGTITSYAVPLDDPLPHLLTDPRRVETLHIGDGMWVRPLDVAALLGGRSYPLEVEVVLQVTDPLLGDGRYLLRGGPEGATCTRTERVADIELGVGALGAICLGGTRLATLARAGRAGGSPDALRRLELALLTDRAPFHGTHI</sequence>
<dbReference type="Pfam" id="PF17668">
    <property type="entry name" value="Acetyltransf_17"/>
    <property type="match status" value="1"/>
</dbReference>
<dbReference type="SUPFAM" id="SSF55729">
    <property type="entry name" value="Acyl-CoA N-acyltransferases (Nat)"/>
    <property type="match status" value="1"/>
</dbReference>
<dbReference type="InterPro" id="IPR041380">
    <property type="entry name" value="Acetyltransf_17"/>
</dbReference>
<evidence type="ECO:0000259" key="5">
    <source>
        <dbReference type="PROSITE" id="PS51186"/>
    </source>
</evidence>
<evidence type="ECO:0000256" key="2">
    <source>
        <dbReference type="ARBA" id="ARBA00022679"/>
    </source>
</evidence>
<keyword evidence="7" id="KW-1185">Reference proteome</keyword>
<keyword evidence="2 4" id="KW-0808">Transferase</keyword>
<dbReference type="RefSeq" id="WP_269444062.1">
    <property type="nucleotide sequence ID" value="NZ_CP097463.1"/>
</dbReference>
<dbReference type="InterPro" id="IPR022902">
    <property type="entry name" value="NAcTrfase_Eis"/>
</dbReference>
<dbReference type="Pfam" id="PF13530">
    <property type="entry name" value="SCP2_2"/>
    <property type="match status" value="1"/>
</dbReference>
<dbReference type="InterPro" id="IPR025559">
    <property type="entry name" value="Eis_dom"/>
</dbReference>
<dbReference type="Gene3D" id="3.30.1050.10">
    <property type="entry name" value="SCP2 sterol-binding domain"/>
    <property type="match status" value="1"/>
</dbReference>
<dbReference type="EMBL" id="CP097463">
    <property type="protein sequence ID" value="WAX57521.1"/>
    <property type="molecule type" value="Genomic_DNA"/>
</dbReference>
<dbReference type="Proteomes" id="UP001164693">
    <property type="component" value="Chromosome"/>
</dbReference>
<dbReference type="InterPro" id="IPR000182">
    <property type="entry name" value="GNAT_dom"/>
</dbReference>
<feature type="binding site" evidence="4">
    <location>
        <begin position="93"/>
        <end position="95"/>
    </location>
    <ligand>
        <name>acetyl-CoA</name>
        <dbReference type="ChEBI" id="CHEBI:57288"/>
    </ligand>
</feature>
<organism evidence="6 7">
    <name type="scientific">Jatrophihabitans cynanchi</name>
    <dbReference type="NCBI Taxonomy" id="2944128"/>
    <lineage>
        <taxon>Bacteria</taxon>
        <taxon>Bacillati</taxon>
        <taxon>Actinomycetota</taxon>
        <taxon>Actinomycetes</taxon>
        <taxon>Jatrophihabitantales</taxon>
        <taxon>Jatrophihabitantaceae</taxon>
        <taxon>Jatrophihabitans</taxon>
    </lineage>
</organism>
<gene>
    <name evidence="6" type="ORF">M6B22_01835</name>
</gene>
<dbReference type="Pfam" id="PF13527">
    <property type="entry name" value="Acetyltransf_9"/>
    <property type="match status" value="1"/>
</dbReference>
<reference evidence="6" key="1">
    <citation type="submission" date="2022-05" db="EMBL/GenBank/DDBJ databases">
        <title>Jatrophihabitans sp. SB3-54 whole genome sequence.</title>
        <authorList>
            <person name="Suh M.K."/>
            <person name="Eom M.K."/>
            <person name="Kim J.S."/>
            <person name="Kim H.S."/>
            <person name="Do H.E."/>
            <person name="Shin Y.K."/>
            <person name="Lee J.-S."/>
        </authorList>
    </citation>
    <scope>NUCLEOTIDE SEQUENCE</scope>
    <source>
        <strain evidence="6">SB3-54</strain>
    </source>
</reference>
<dbReference type="PROSITE" id="PS51186">
    <property type="entry name" value="GNAT"/>
    <property type="match status" value="1"/>
</dbReference>
<comment type="similarity">
    <text evidence="1 4">Belongs to the acetyltransferase Eis family.</text>
</comment>
<dbReference type="PANTHER" id="PTHR37817">
    <property type="entry name" value="N-ACETYLTRANSFERASE EIS"/>
    <property type="match status" value="1"/>
</dbReference>
<dbReference type="InterPro" id="IPR016181">
    <property type="entry name" value="Acyl_CoA_acyltransferase"/>
</dbReference>
<evidence type="ECO:0000256" key="3">
    <source>
        <dbReference type="ARBA" id="ARBA00023315"/>
    </source>
</evidence>
<dbReference type="InterPro" id="IPR036527">
    <property type="entry name" value="SCP2_sterol-bd_dom_sf"/>
</dbReference>
<dbReference type="Gene3D" id="3.40.630.30">
    <property type="match status" value="2"/>
</dbReference>
<dbReference type="HAMAP" id="MF_01812">
    <property type="entry name" value="Eis"/>
    <property type="match status" value="1"/>
</dbReference>
<feature type="binding site" evidence="4">
    <location>
        <begin position="129"/>
        <end position="130"/>
    </location>
    <ligand>
        <name>acetyl-CoA</name>
        <dbReference type="ChEBI" id="CHEBI:57288"/>
    </ligand>
</feature>
<comment type="subunit">
    <text evidence="4">Homohexamer; trimer of dimers.</text>
</comment>
<dbReference type="PANTHER" id="PTHR37817:SF1">
    <property type="entry name" value="N-ACETYLTRANSFERASE EIS"/>
    <property type="match status" value="1"/>
</dbReference>
<evidence type="ECO:0000313" key="6">
    <source>
        <dbReference type="EMBL" id="WAX57521.1"/>
    </source>
</evidence>
<proteinExistence type="inferred from homology"/>
<feature type="active site" description="Proton donor" evidence="4">
    <location>
        <position position="134"/>
    </location>
</feature>
<keyword evidence="3 4" id="KW-0012">Acyltransferase</keyword>
<evidence type="ECO:0000256" key="4">
    <source>
        <dbReference type="HAMAP-Rule" id="MF_01812"/>
    </source>
</evidence>
<protein>
    <submittedName>
        <fullName evidence="6">GNAT family N-acetyltransferase</fullName>
    </submittedName>
</protein>
<accession>A0ABY7JY84</accession>
<dbReference type="SUPFAM" id="SSF55718">
    <property type="entry name" value="SCP-like"/>
    <property type="match status" value="1"/>
</dbReference>
<dbReference type="InterPro" id="IPR051554">
    <property type="entry name" value="Acetyltransferase_Eis"/>
</dbReference>